<name>A0A9Q3RZI3_9SPHN</name>
<keyword evidence="1" id="KW-0378">Hydrolase</keyword>
<dbReference type="InterPro" id="IPR015943">
    <property type="entry name" value="WD40/YVTN_repeat-like_dom_sf"/>
</dbReference>
<organism evidence="4 5">
    <name type="scientific">Qipengyuania aquimaris</name>
    <dbReference type="NCBI Taxonomy" id="255984"/>
    <lineage>
        <taxon>Bacteria</taxon>
        <taxon>Pseudomonadati</taxon>
        <taxon>Pseudomonadota</taxon>
        <taxon>Alphaproteobacteria</taxon>
        <taxon>Sphingomonadales</taxon>
        <taxon>Erythrobacteraceae</taxon>
        <taxon>Qipengyuania</taxon>
    </lineage>
</organism>
<dbReference type="EMBL" id="JAHVKP010000001">
    <property type="protein sequence ID" value="MBY6217369.1"/>
    <property type="molecule type" value="Genomic_DNA"/>
</dbReference>
<proteinExistence type="predicted"/>
<evidence type="ECO:0000256" key="2">
    <source>
        <dbReference type="SAM" id="SignalP"/>
    </source>
</evidence>
<dbReference type="Gene3D" id="3.40.50.1820">
    <property type="entry name" value="alpha/beta hydrolase"/>
    <property type="match status" value="1"/>
</dbReference>
<gene>
    <name evidence="4" type="ORF">KUV31_03330</name>
</gene>
<accession>A0A9Q3RZI3</accession>
<dbReference type="Pfam" id="PF00326">
    <property type="entry name" value="Peptidase_S9"/>
    <property type="match status" value="1"/>
</dbReference>
<evidence type="ECO:0000313" key="4">
    <source>
        <dbReference type="EMBL" id="MBY6217369.1"/>
    </source>
</evidence>
<feature type="chain" id="PRO_5040504858" evidence="2">
    <location>
        <begin position="20"/>
        <end position="650"/>
    </location>
</feature>
<feature type="signal peptide" evidence="2">
    <location>
        <begin position="1"/>
        <end position="19"/>
    </location>
</feature>
<keyword evidence="2" id="KW-0732">Signal</keyword>
<dbReference type="RefSeq" id="WP_222404503.1">
    <property type="nucleotide sequence ID" value="NZ_JAHVKP010000001.1"/>
</dbReference>
<dbReference type="GO" id="GO:0004252">
    <property type="term" value="F:serine-type endopeptidase activity"/>
    <property type="evidence" value="ECO:0007669"/>
    <property type="project" value="TreeGrafter"/>
</dbReference>
<sequence>MRFLTVVAVSLACASPLAAQDQSASSAEARPPEIPAKAFAARSQLSGAKLSPDGNQLASRLNVNGMDYVMLYNAANGAPVGTFAMGEGNRLNWVRWAGNQRLLVSASAYDEYNRYWTRLFVVELDTGELYSIGRKEPIRDGDNVIWVAEDGSSVLVSLQANPRHYPSVYRFDLTRDGKRDQVQGSRQGIWNWYADKDGNVRIGTGWYRKKLRVYYRGPGEEDIEMVDKIHLDDLEKENETYRYFDILRVEPDSDIGYVFEENEAGKVGLRRYDLARSEVVDTVYEHPQYDVDGAVFSRDGKPVAVTYTDDSSQVVWLDEKLGAIQKGLEAALEEDTVRIVSRSEDDTRMIIQAGGAADPGALYVYTPAEGTLEALGEMSAGVPFEHLAQPKAITYTARDGTPIRAYLTLPRGRPAEGLPLIINPHGGPYGIRDTLSYNSEVQMLANRGYAVLQPNYRGSGGYGDAFFDLGYGEIGRAMQDDLDDAMDWAVSQGIADPERVCLVGASYGGYAAVWGAIRNPERYRCAASWAGVMDWDIMLRHDRQFFSRRTTSRWRNRYEGKEERDFRLADVSPFEQVERLKRPLLLAHGTDDGIVNVEQYHLMVRAAKEQGVSVDELLIEDEGHGFSEVASGEAWFEALEKFLDTHNPAE</sequence>
<evidence type="ECO:0000256" key="1">
    <source>
        <dbReference type="ARBA" id="ARBA00022801"/>
    </source>
</evidence>
<comment type="caution">
    <text evidence="4">The sequence shown here is derived from an EMBL/GenBank/DDBJ whole genome shotgun (WGS) entry which is preliminary data.</text>
</comment>
<feature type="domain" description="Peptidase S9 prolyl oligopeptidase catalytic" evidence="3">
    <location>
        <begin position="436"/>
        <end position="646"/>
    </location>
</feature>
<protein>
    <submittedName>
        <fullName evidence="4">Prolyl oligopeptidase family serine peptidase</fullName>
    </submittedName>
</protein>
<dbReference type="InterPro" id="IPR029058">
    <property type="entry name" value="AB_hydrolase_fold"/>
</dbReference>
<dbReference type="GO" id="GO:0006508">
    <property type="term" value="P:proteolysis"/>
    <property type="evidence" value="ECO:0007669"/>
    <property type="project" value="InterPro"/>
</dbReference>
<dbReference type="PANTHER" id="PTHR42776">
    <property type="entry name" value="SERINE PEPTIDASE S9 FAMILY MEMBER"/>
    <property type="match status" value="1"/>
</dbReference>
<dbReference type="Proteomes" id="UP000824927">
    <property type="component" value="Unassembled WGS sequence"/>
</dbReference>
<dbReference type="AlphaFoldDB" id="A0A9Q3RZI3"/>
<evidence type="ECO:0000313" key="5">
    <source>
        <dbReference type="Proteomes" id="UP000824927"/>
    </source>
</evidence>
<dbReference type="Gene3D" id="2.130.10.10">
    <property type="entry name" value="YVTN repeat-like/Quinoprotein amine dehydrogenase"/>
    <property type="match status" value="1"/>
</dbReference>
<dbReference type="PANTHER" id="PTHR42776:SF27">
    <property type="entry name" value="DIPEPTIDYL PEPTIDASE FAMILY MEMBER 6"/>
    <property type="match status" value="1"/>
</dbReference>
<evidence type="ECO:0000259" key="3">
    <source>
        <dbReference type="Pfam" id="PF00326"/>
    </source>
</evidence>
<dbReference type="InterPro" id="IPR001375">
    <property type="entry name" value="Peptidase_S9_cat"/>
</dbReference>
<reference evidence="4" key="1">
    <citation type="submission" date="2021-06" db="EMBL/GenBank/DDBJ databases">
        <title>50 bacteria genomes isolated from Dapeng, Shenzhen, China.</title>
        <authorList>
            <person name="Zheng W."/>
            <person name="Yu S."/>
            <person name="Huang Y."/>
        </authorList>
    </citation>
    <scope>NUCLEOTIDE SEQUENCE</scope>
    <source>
        <strain evidence="4">DP4N28-2</strain>
    </source>
</reference>
<dbReference type="SUPFAM" id="SSF53474">
    <property type="entry name" value="alpha/beta-Hydrolases"/>
    <property type="match status" value="1"/>
</dbReference>
<dbReference type="SUPFAM" id="SSF82171">
    <property type="entry name" value="DPP6 N-terminal domain-like"/>
    <property type="match status" value="1"/>
</dbReference>